<keyword evidence="3" id="KW-0560">Oxidoreductase</keyword>
<sequence>MGAMDLRIFTEPQQGATYDDLLAVARTAEDLGFDGFFRSDHYLHMGGDGGAGPTDAWTTLAGLARDTSTIRLGTLVTSATFRYPGPLAVQVAGVDQMSGGRVELGLGAGWFEAEHTAYGIPFPPLGERFDRLEEQLAVITGLWATQPGETFSHNGSHYPIVDSPALAKPVQQGGVPIIIGGGGKRRTPALAVRYAAEFNAAFASAADSGRLFERVREVARDAGRDPATLTLSAAQVVCLGNDEATLARRAAAIGRDLDELRANGLAGSADEVVDRIGTFAEVGAERLYLQVLDLSDLDHLSDIADGVLRQMP</sequence>
<evidence type="ECO:0000256" key="3">
    <source>
        <dbReference type="ARBA" id="ARBA00023002"/>
    </source>
</evidence>
<dbReference type="Gene3D" id="3.20.20.30">
    <property type="entry name" value="Luciferase-like domain"/>
    <property type="match status" value="1"/>
</dbReference>
<dbReference type="EMBL" id="VFQF01000003">
    <property type="protein sequence ID" value="TQN45343.1"/>
    <property type="molecule type" value="Genomic_DNA"/>
</dbReference>
<dbReference type="PANTHER" id="PTHR42847:SF4">
    <property type="entry name" value="ALKANESULFONATE MONOOXYGENASE-RELATED"/>
    <property type="match status" value="1"/>
</dbReference>
<dbReference type="AlphaFoldDB" id="A0A543PMR0"/>
<keyword evidence="4" id="KW-0503">Monooxygenase</keyword>
<evidence type="ECO:0000256" key="2">
    <source>
        <dbReference type="ARBA" id="ARBA00022643"/>
    </source>
</evidence>
<feature type="domain" description="Luciferase-like" evidence="5">
    <location>
        <begin position="10"/>
        <end position="252"/>
    </location>
</feature>
<dbReference type="GO" id="GO:0046306">
    <property type="term" value="P:alkanesulfonate catabolic process"/>
    <property type="evidence" value="ECO:0007669"/>
    <property type="project" value="TreeGrafter"/>
</dbReference>
<dbReference type="InterPro" id="IPR011251">
    <property type="entry name" value="Luciferase-like_dom"/>
</dbReference>
<evidence type="ECO:0000256" key="4">
    <source>
        <dbReference type="ARBA" id="ARBA00023033"/>
    </source>
</evidence>
<proteinExistence type="predicted"/>
<evidence type="ECO:0000256" key="1">
    <source>
        <dbReference type="ARBA" id="ARBA00022630"/>
    </source>
</evidence>
<name>A0A543PMR0_9MICO</name>
<accession>A0A543PMR0</accession>
<dbReference type="InterPro" id="IPR019952">
    <property type="entry name" value="F420_OxRdatse_Rv1855c_pred"/>
</dbReference>
<dbReference type="InterPro" id="IPR050172">
    <property type="entry name" value="SsuD_RutA_monooxygenase"/>
</dbReference>
<evidence type="ECO:0000259" key="5">
    <source>
        <dbReference type="Pfam" id="PF00296"/>
    </source>
</evidence>
<comment type="caution">
    <text evidence="6">The sequence shown here is derived from an EMBL/GenBank/DDBJ whole genome shotgun (WGS) entry which is preliminary data.</text>
</comment>
<dbReference type="InterPro" id="IPR036661">
    <property type="entry name" value="Luciferase-like_sf"/>
</dbReference>
<keyword evidence="1" id="KW-0285">Flavoprotein</keyword>
<dbReference type="PANTHER" id="PTHR42847">
    <property type="entry name" value="ALKANESULFONATE MONOOXYGENASE"/>
    <property type="match status" value="1"/>
</dbReference>
<evidence type="ECO:0000313" key="6">
    <source>
        <dbReference type="EMBL" id="TQN45343.1"/>
    </source>
</evidence>
<dbReference type="SUPFAM" id="SSF51679">
    <property type="entry name" value="Bacterial luciferase-like"/>
    <property type="match status" value="1"/>
</dbReference>
<protein>
    <submittedName>
        <fullName evidence="6">F420-dependent oxidoreductase-like protein</fullName>
    </submittedName>
</protein>
<dbReference type="GO" id="GO:0008726">
    <property type="term" value="F:alkanesulfonate monooxygenase activity"/>
    <property type="evidence" value="ECO:0007669"/>
    <property type="project" value="TreeGrafter"/>
</dbReference>
<dbReference type="NCBIfam" id="TIGR03560">
    <property type="entry name" value="F420_Rv1855c"/>
    <property type="match status" value="1"/>
</dbReference>
<dbReference type="Proteomes" id="UP000320085">
    <property type="component" value="Unassembled WGS sequence"/>
</dbReference>
<dbReference type="Pfam" id="PF00296">
    <property type="entry name" value="Bac_luciferase"/>
    <property type="match status" value="1"/>
</dbReference>
<keyword evidence="2" id="KW-0288">FMN</keyword>
<reference evidence="6 7" key="1">
    <citation type="submission" date="2019-06" db="EMBL/GenBank/DDBJ databases">
        <title>Sequencing the genomes of 1000 actinobacteria strains.</title>
        <authorList>
            <person name="Klenk H.-P."/>
        </authorList>
    </citation>
    <scope>NUCLEOTIDE SEQUENCE [LARGE SCALE GENOMIC DNA]</scope>
    <source>
        <strain evidence="6 7">DSM 21776</strain>
    </source>
</reference>
<gene>
    <name evidence="6" type="ORF">FHX52_4583</name>
</gene>
<organism evidence="6 7">
    <name type="scientific">Humibacillus xanthopallidus</name>
    <dbReference type="NCBI Taxonomy" id="412689"/>
    <lineage>
        <taxon>Bacteria</taxon>
        <taxon>Bacillati</taxon>
        <taxon>Actinomycetota</taxon>
        <taxon>Actinomycetes</taxon>
        <taxon>Micrococcales</taxon>
        <taxon>Intrasporangiaceae</taxon>
        <taxon>Humibacillus</taxon>
    </lineage>
</organism>
<evidence type="ECO:0000313" key="7">
    <source>
        <dbReference type="Proteomes" id="UP000320085"/>
    </source>
</evidence>